<dbReference type="AlphaFoldDB" id="A0A941EQU8"/>
<organism evidence="2 3">
    <name type="scientific">Actinospica durhamensis</name>
    <dbReference type="NCBI Taxonomy" id="1508375"/>
    <lineage>
        <taxon>Bacteria</taxon>
        <taxon>Bacillati</taxon>
        <taxon>Actinomycetota</taxon>
        <taxon>Actinomycetes</taxon>
        <taxon>Catenulisporales</taxon>
        <taxon>Actinospicaceae</taxon>
        <taxon>Actinospica</taxon>
    </lineage>
</organism>
<dbReference type="InterPro" id="IPR035992">
    <property type="entry name" value="Ricin_B-like_lectins"/>
</dbReference>
<dbReference type="SUPFAM" id="SSF49313">
    <property type="entry name" value="Cadherin-like"/>
    <property type="match status" value="1"/>
</dbReference>
<dbReference type="InterPro" id="IPR013783">
    <property type="entry name" value="Ig-like_fold"/>
</dbReference>
<dbReference type="SMART" id="SM00458">
    <property type="entry name" value="RICIN"/>
    <property type="match status" value="2"/>
</dbReference>
<evidence type="ECO:0000313" key="2">
    <source>
        <dbReference type="EMBL" id="MBR7835696.1"/>
    </source>
</evidence>
<evidence type="ECO:0000313" key="3">
    <source>
        <dbReference type="Proteomes" id="UP000675781"/>
    </source>
</evidence>
<dbReference type="PROSITE" id="PS50231">
    <property type="entry name" value="RICIN_B_LECTIN"/>
    <property type="match status" value="2"/>
</dbReference>
<dbReference type="InterPro" id="IPR015919">
    <property type="entry name" value="Cadherin-like_sf"/>
</dbReference>
<name>A0A941EQU8_9ACTN</name>
<sequence length="797" mass="83156">MATASAASAASPTFTVSVGSIGTFPNPMDTPASPYIDKDGTFYYQESASLYGTTDPHEWQFYSGTDFDTATLNTTISDAVNPSNSSDANDNTVWRCENSPTGLTATAGDSSYPLTNYCDLVGTWVDPDTGDWYGLVHDEFTGEPFGDGLHYDSIDYAVSHDQGMTWTIEGHAITSPYSTTRGDTTAFPNQTYDYGDGDPRLYVDQASGYFYMYYASRIVPKGGDAGSVIGLAHVARCPISAKMATGCWQKWYDGAWSQPGVGGMESNMVPVDSTDPSGYTSPSQDYNPANTGTTDQQVAAGELPSDSYLGFMNITYDAYLGLYIGEPETWSVTSQRFYATSDLATQKWTLIGDSGSYTSDSWYRWFVDSVNKTSSEIVGESFRSYCSIACNSSDGEYANETIGSSDPAALIYTAKTYTLANGDGRVLAQVSGSSATTSDASATGSLLESWAFAPDGDGSYRIVNASTGQALGVDSGTTTQRAWGTAPTVTALAAGGPTVGQQWFVLPDTDVAGTYRIVNRYSGLVIGLSGVGGRLAETTPARSWTDTSGSSVGDGRTAAEQTLTLTPIGAARESVLAVNPGNQKATVGTAVSLQLSATDSAGHALTYTATGLPAGLSISASGLVSGTPTKASTGSTVTVTASSGTASGTMSFSWVVNPVTPNFTGTHTLDIGAKGLDDPDGSTTDGTALTTAHPRGAADNNWVFTQQADGSYEIASAASDQCASVNYGSTAAGESIVQWPCSDSTNQEWDVVLQPNGTYSVTSVRSGLLLTTASKANGAAVTQEADTGSVLQQWSIE</sequence>
<feature type="domain" description="Ricin B lectin" evidence="1">
    <location>
        <begin position="413"/>
        <end position="566"/>
    </location>
</feature>
<keyword evidence="3" id="KW-1185">Reference proteome</keyword>
<dbReference type="GO" id="GO:0005975">
    <property type="term" value="P:carbohydrate metabolic process"/>
    <property type="evidence" value="ECO:0007669"/>
    <property type="project" value="UniProtKB-ARBA"/>
</dbReference>
<dbReference type="EMBL" id="JAGSOG010000105">
    <property type="protein sequence ID" value="MBR7835696.1"/>
    <property type="molecule type" value="Genomic_DNA"/>
</dbReference>
<dbReference type="GO" id="GO:0005509">
    <property type="term" value="F:calcium ion binding"/>
    <property type="evidence" value="ECO:0007669"/>
    <property type="project" value="InterPro"/>
</dbReference>
<dbReference type="GO" id="GO:0016020">
    <property type="term" value="C:membrane"/>
    <property type="evidence" value="ECO:0007669"/>
    <property type="project" value="InterPro"/>
</dbReference>
<dbReference type="SUPFAM" id="SSF50370">
    <property type="entry name" value="Ricin B-like lectins"/>
    <property type="match status" value="2"/>
</dbReference>
<comment type="caution">
    <text evidence="2">The sequence shown here is derived from an EMBL/GenBank/DDBJ whole genome shotgun (WGS) entry which is preliminary data.</text>
</comment>
<proteinExistence type="predicted"/>
<dbReference type="Pfam" id="PF14200">
    <property type="entry name" value="RicinB_lectin_2"/>
    <property type="match status" value="2"/>
</dbReference>
<feature type="domain" description="Ricin B lectin" evidence="1">
    <location>
        <begin position="662"/>
        <end position="797"/>
    </location>
</feature>
<gene>
    <name evidence="2" type="ORF">KDL01_20640</name>
</gene>
<evidence type="ECO:0000259" key="1">
    <source>
        <dbReference type="SMART" id="SM00458"/>
    </source>
</evidence>
<dbReference type="InterPro" id="IPR000772">
    <property type="entry name" value="Ricin_B_lectin"/>
</dbReference>
<accession>A0A941EQU8</accession>
<dbReference type="CDD" id="cd00161">
    <property type="entry name" value="beta-trefoil_Ricin-like"/>
    <property type="match status" value="2"/>
</dbReference>
<dbReference type="Gene3D" id="2.80.10.50">
    <property type="match status" value="2"/>
</dbReference>
<reference evidence="2" key="1">
    <citation type="submission" date="2021-04" db="EMBL/GenBank/DDBJ databases">
        <title>Genome based classification of Actinospica acidithermotolerans sp. nov., an actinobacterium isolated from an Indonesian hot spring.</title>
        <authorList>
            <person name="Kusuma A.B."/>
            <person name="Putra K.E."/>
            <person name="Nafisah S."/>
            <person name="Loh J."/>
            <person name="Nouioui I."/>
            <person name="Goodfellow M."/>
        </authorList>
    </citation>
    <scope>NUCLEOTIDE SEQUENCE</scope>
    <source>
        <strain evidence="2">CSCA 57</strain>
    </source>
</reference>
<dbReference type="Proteomes" id="UP000675781">
    <property type="component" value="Unassembled WGS sequence"/>
</dbReference>
<dbReference type="Gene3D" id="2.60.40.10">
    <property type="entry name" value="Immunoglobulins"/>
    <property type="match status" value="1"/>
</dbReference>
<protein>
    <submittedName>
        <fullName evidence="2">RICIN domain-containing protein</fullName>
    </submittedName>
</protein>